<protein>
    <submittedName>
        <fullName evidence="11">C-type cytochrome</fullName>
    </submittedName>
</protein>
<dbReference type="Gene3D" id="1.10.760.10">
    <property type="entry name" value="Cytochrome c-like domain"/>
    <property type="match status" value="2"/>
</dbReference>
<feature type="domain" description="Cytochrome c" evidence="10">
    <location>
        <begin position="8"/>
        <end position="107"/>
    </location>
</feature>
<evidence type="ECO:0000256" key="4">
    <source>
        <dbReference type="ARBA" id="ARBA00022723"/>
    </source>
</evidence>
<feature type="chain" id="PRO_5046978137" evidence="9">
    <location>
        <begin position="22"/>
        <end position="204"/>
    </location>
</feature>
<dbReference type="PROSITE" id="PS51007">
    <property type="entry name" value="CYTC"/>
    <property type="match status" value="2"/>
</dbReference>
<keyword evidence="9" id="KW-0732">Signal</keyword>
<comment type="subcellular location">
    <subcellularLocation>
        <location evidence="1">Periplasm</location>
    </subcellularLocation>
</comment>
<feature type="domain" description="Cytochrome c" evidence="10">
    <location>
        <begin position="117"/>
        <end position="204"/>
    </location>
</feature>
<evidence type="ECO:0000313" key="11">
    <source>
        <dbReference type="EMBL" id="MCF2948630.1"/>
    </source>
</evidence>
<feature type="signal peptide" evidence="9">
    <location>
        <begin position="1"/>
        <end position="21"/>
    </location>
</feature>
<evidence type="ECO:0000256" key="9">
    <source>
        <dbReference type="SAM" id="SignalP"/>
    </source>
</evidence>
<keyword evidence="5" id="KW-0574">Periplasm</keyword>
<comment type="caution">
    <text evidence="11">The sequence shown here is derived from an EMBL/GenBank/DDBJ whole genome shotgun (WGS) entry which is preliminary data.</text>
</comment>
<keyword evidence="12" id="KW-1185">Reference proteome</keyword>
<dbReference type="SUPFAM" id="SSF46626">
    <property type="entry name" value="Cytochrome c"/>
    <property type="match status" value="2"/>
</dbReference>
<dbReference type="PANTHER" id="PTHR33751:SF9">
    <property type="entry name" value="CYTOCHROME C4"/>
    <property type="match status" value="1"/>
</dbReference>
<keyword evidence="3 8" id="KW-0349">Heme</keyword>
<organism evidence="11 12">
    <name type="scientific">Paraglaciecola algarum</name>
    <dbReference type="NCBI Taxonomy" id="3050085"/>
    <lineage>
        <taxon>Bacteria</taxon>
        <taxon>Pseudomonadati</taxon>
        <taxon>Pseudomonadota</taxon>
        <taxon>Gammaproteobacteria</taxon>
        <taxon>Alteromonadales</taxon>
        <taxon>Alteromonadaceae</taxon>
        <taxon>Paraglaciecola</taxon>
    </lineage>
</organism>
<reference evidence="11 12" key="1">
    <citation type="submission" date="2022-01" db="EMBL/GenBank/DDBJ databases">
        <title>Paraglaciecola sp. G1-23.</title>
        <authorList>
            <person name="Jin M.S."/>
            <person name="Han D.M."/>
            <person name="Kim H.M."/>
            <person name="Jeon C.O."/>
        </authorList>
    </citation>
    <scope>NUCLEOTIDE SEQUENCE [LARGE SCALE GENOMIC DNA]</scope>
    <source>
        <strain evidence="11 12">G1-23</strain>
    </source>
</reference>
<dbReference type="InterPro" id="IPR024167">
    <property type="entry name" value="Cytochrome_c4-like"/>
</dbReference>
<gene>
    <name evidence="11" type="ORF">L0668_10975</name>
</gene>
<evidence type="ECO:0000256" key="5">
    <source>
        <dbReference type="ARBA" id="ARBA00022764"/>
    </source>
</evidence>
<dbReference type="PANTHER" id="PTHR33751">
    <property type="entry name" value="CBB3-TYPE CYTOCHROME C OXIDASE SUBUNIT FIXP"/>
    <property type="match status" value="1"/>
</dbReference>
<evidence type="ECO:0000256" key="1">
    <source>
        <dbReference type="ARBA" id="ARBA00004418"/>
    </source>
</evidence>
<evidence type="ECO:0000256" key="6">
    <source>
        <dbReference type="ARBA" id="ARBA00022982"/>
    </source>
</evidence>
<sequence>MLVRTLAILFVFGIGSFTTHAKYTSTPEGLEYCTVCHGSQLKGNQNIGAPRLSDLSAWYVERQLKNFKQGIRGAHPEDKTGIEMMRMVLGLSAKQITEIADWVAQTSSDKPVSSLVGDANKGQQLYQSCAACHGANGEGNKTLGAPKLSGLNDWYIATQLNHFRLGLRGAQGSDLYGQQMKAASAVITSEQDAADLAVYVQQLK</sequence>
<proteinExistence type="predicted"/>
<dbReference type="RefSeq" id="WP_235312542.1">
    <property type="nucleotide sequence ID" value="NZ_JAKGAS010000005.1"/>
</dbReference>
<keyword evidence="7 8" id="KW-0408">Iron</keyword>
<keyword evidence="4 8" id="KW-0479">Metal-binding</keyword>
<evidence type="ECO:0000256" key="2">
    <source>
        <dbReference type="ARBA" id="ARBA00022448"/>
    </source>
</evidence>
<evidence type="ECO:0000259" key="10">
    <source>
        <dbReference type="PROSITE" id="PS51007"/>
    </source>
</evidence>
<name>A0ABS9D8D5_9ALTE</name>
<keyword evidence="2" id="KW-0813">Transport</keyword>
<dbReference type="Proteomes" id="UP001521137">
    <property type="component" value="Unassembled WGS sequence"/>
</dbReference>
<keyword evidence="6" id="KW-0249">Electron transport</keyword>
<dbReference type="PIRSF" id="PIRSF000005">
    <property type="entry name" value="Cytochrome_c4"/>
    <property type="match status" value="1"/>
</dbReference>
<accession>A0ABS9D8D5</accession>
<evidence type="ECO:0000313" key="12">
    <source>
        <dbReference type="Proteomes" id="UP001521137"/>
    </source>
</evidence>
<evidence type="ECO:0000256" key="8">
    <source>
        <dbReference type="PROSITE-ProRule" id="PRU00433"/>
    </source>
</evidence>
<dbReference type="InterPro" id="IPR036909">
    <property type="entry name" value="Cyt_c-like_dom_sf"/>
</dbReference>
<dbReference type="EMBL" id="JAKGAS010000005">
    <property type="protein sequence ID" value="MCF2948630.1"/>
    <property type="molecule type" value="Genomic_DNA"/>
</dbReference>
<dbReference type="Pfam" id="PF00034">
    <property type="entry name" value="Cytochrom_C"/>
    <property type="match status" value="2"/>
</dbReference>
<dbReference type="InterPro" id="IPR050597">
    <property type="entry name" value="Cytochrome_c_Oxidase_Subunit"/>
</dbReference>
<dbReference type="InterPro" id="IPR009056">
    <property type="entry name" value="Cyt_c-like_dom"/>
</dbReference>
<evidence type="ECO:0000256" key="7">
    <source>
        <dbReference type="ARBA" id="ARBA00023004"/>
    </source>
</evidence>
<evidence type="ECO:0000256" key="3">
    <source>
        <dbReference type="ARBA" id="ARBA00022617"/>
    </source>
</evidence>